<organism evidence="5 6">
    <name type="scientific">Periconia digitata</name>
    <dbReference type="NCBI Taxonomy" id="1303443"/>
    <lineage>
        <taxon>Eukaryota</taxon>
        <taxon>Fungi</taxon>
        <taxon>Dikarya</taxon>
        <taxon>Ascomycota</taxon>
        <taxon>Pezizomycotina</taxon>
        <taxon>Dothideomycetes</taxon>
        <taxon>Pleosporomycetidae</taxon>
        <taxon>Pleosporales</taxon>
        <taxon>Massarineae</taxon>
        <taxon>Periconiaceae</taxon>
        <taxon>Periconia</taxon>
    </lineage>
</organism>
<dbReference type="EMBL" id="CAOQHR010000010">
    <property type="protein sequence ID" value="CAI6339970.1"/>
    <property type="molecule type" value="Genomic_DNA"/>
</dbReference>
<evidence type="ECO:0000259" key="4">
    <source>
        <dbReference type="Pfam" id="PF01281"/>
    </source>
</evidence>
<name>A0A9W4UQ06_9PLEO</name>
<dbReference type="InterPro" id="IPR000244">
    <property type="entry name" value="Ribosomal_bL9"/>
</dbReference>
<gene>
    <name evidence="5" type="ORF">PDIGIT_LOCUS13136</name>
</gene>
<evidence type="ECO:0000256" key="3">
    <source>
        <dbReference type="ARBA" id="ARBA00023274"/>
    </source>
</evidence>
<dbReference type="SUPFAM" id="SSF55658">
    <property type="entry name" value="L9 N-domain-like"/>
    <property type="match status" value="1"/>
</dbReference>
<evidence type="ECO:0000256" key="2">
    <source>
        <dbReference type="ARBA" id="ARBA00022980"/>
    </source>
</evidence>
<keyword evidence="3" id="KW-0687">Ribonucleoprotein</keyword>
<dbReference type="InterPro" id="IPR036935">
    <property type="entry name" value="Ribosomal_bL9_N_sf"/>
</dbReference>
<evidence type="ECO:0000313" key="6">
    <source>
        <dbReference type="Proteomes" id="UP001152607"/>
    </source>
</evidence>
<dbReference type="Pfam" id="PF01281">
    <property type="entry name" value="Ribosomal_L9_N"/>
    <property type="match status" value="1"/>
</dbReference>
<dbReference type="InterPro" id="IPR009027">
    <property type="entry name" value="Ribosomal_bL9/RNase_H1_N"/>
</dbReference>
<sequence>MASSMVARPALLPQCPSCIRRVTRHGLGGAVQHTRNLSKAAKETKKNIAVKLLADVPKFGKAGSYVPLSRTTMRNRWFPARIADYVTLTQLKQLKAQGVLIERDLTFGVPEPLEEIADQDDSFLQQKKHYVRPIELELLSPERSMELIDTFVPPTIDFTRQLIEQDSPAKQDSRRHGASEAADILSSISFQEKPKVNVNSIYGSVSTTDVANTIKAALAHNDEAARVLLSDSDIKFITGFEEDDTSRLKQVGSFKVEIQLSGAEAPLLRTVRIRAKE</sequence>
<proteinExistence type="inferred from homology"/>
<accession>A0A9W4UQ06</accession>
<keyword evidence="2" id="KW-0689">Ribosomal protein</keyword>
<dbReference type="OrthoDB" id="5555409at2759"/>
<evidence type="ECO:0000256" key="1">
    <source>
        <dbReference type="ARBA" id="ARBA00010605"/>
    </source>
</evidence>
<dbReference type="Gene3D" id="3.40.5.10">
    <property type="entry name" value="Ribosomal protein L9, N-terminal domain"/>
    <property type="match status" value="1"/>
</dbReference>
<dbReference type="AlphaFoldDB" id="A0A9W4UQ06"/>
<comment type="similarity">
    <text evidence="1">Belongs to the bacterial ribosomal protein bL9 family.</text>
</comment>
<comment type="caution">
    <text evidence="5">The sequence shown here is derived from an EMBL/GenBank/DDBJ whole genome shotgun (WGS) entry which is preliminary data.</text>
</comment>
<dbReference type="PANTHER" id="PTHR21368">
    <property type="entry name" value="50S RIBOSOMAL PROTEIN L9"/>
    <property type="match status" value="1"/>
</dbReference>
<keyword evidence="6" id="KW-1185">Reference proteome</keyword>
<dbReference type="GO" id="GO:0005840">
    <property type="term" value="C:ribosome"/>
    <property type="evidence" value="ECO:0007669"/>
    <property type="project" value="UniProtKB-KW"/>
</dbReference>
<evidence type="ECO:0000313" key="5">
    <source>
        <dbReference type="EMBL" id="CAI6339970.1"/>
    </source>
</evidence>
<dbReference type="GO" id="GO:1990904">
    <property type="term" value="C:ribonucleoprotein complex"/>
    <property type="evidence" value="ECO:0007669"/>
    <property type="project" value="UniProtKB-KW"/>
</dbReference>
<dbReference type="Gene3D" id="3.10.430.100">
    <property type="entry name" value="Ribosomal protein L9, C-terminal domain"/>
    <property type="match status" value="1"/>
</dbReference>
<dbReference type="InterPro" id="IPR020070">
    <property type="entry name" value="Ribosomal_bL9_N"/>
</dbReference>
<dbReference type="GO" id="GO:0006412">
    <property type="term" value="P:translation"/>
    <property type="evidence" value="ECO:0007669"/>
    <property type="project" value="InterPro"/>
</dbReference>
<protein>
    <recommendedName>
        <fullName evidence="4">Ribosomal protein L9 domain-containing protein</fullName>
    </recommendedName>
</protein>
<reference evidence="5" key="1">
    <citation type="submission" date="2023-01" db="EMBL/GenBank/DDBJ databases">
        <authorList>
            <person name="Van Ghelder C."/>
            <person name="Rancurel C."/>
        </authorList>
    </citation>
    <scope>NUCLEOTIDE SEQUENCE</scope>
    <source>
        <strain evidence="5">CNCM I-4278</strain>
    </source>
</reference>
<dbReference type="GO" id="GO:0003735">
    <property type="term" value="F:structural constituent of ribosome"/>
    <property type="evidence" value="ECO:0007669"/>
    <property type="project" value="InterPro"/>
</dbReference>
<dbReference type="Proteomes" id="UP001152607">
    <property type="component" value="Unassembled WGS sequence"/>
</dbReference>
<feature type="domain" description="Ribosomal protein L9" evidence="4">
    <location>
        <begin position="50"/>
        <end position="94"/>
    </location>
</feature>
<dbReference type="InterPro" id="IPR036791">
    <property type="entry name" value="Ribosomal_bL9_C_sf"/>
</dbReference>